<dbReference type="Gene3D" id="1.20.120.20">
    <property type="entry name" value="Apolipoprotein"/>
    <property type="match status" value="1"/>
</dbReference>
<sequence>MKSIAVSKIFFALLLSFGLVACGSESNDTMDDAEDSVENAANDFADNFRSDKEEMRAEIDRAREEVNEEIEELESNLENASEDARAEMQEEIDELKAWSNDLDQKFRNLGNVAKDGWDDFKTNVNSTLEEIDRELSDND</sequence>
<keyword evidence="4" id="KW-1185">Reference proteome</keyword>
<name>A0A098S561_9BACT</name>
<gene>
    <name evidence="3" type="ORF">IX84_16255</name>
</gene>
<evidence type="ECO:0000256" key="1">
    <source>
        <dbReference type="SAM" id="Coils"/>
    </source>
</evidence>
<dbReference type="SUPFAM" id="SSF58113">
    <property type="entry name" value="Apolipoprotein A-I"/>
    <property type="match status" value="1"/>
</dbReference>
<evidence type="ECO:0000313" key="4">
    <source>
        <dbReference type="Proteomes" id="UP000029736"/>
    </source>
</evidence>
<protein>
    <submittedName>
        <fullName evidence="3">Uncharacterized protein</fullName>
    </submittedName>
</protein>
<dbReference type="EMBL" id="JPOS01000038">
    <property type="protein sequence ID" value="KGE87201.1"/>
    <property type="molecule type" value="Genomic_DNA"/>
</dbReference>
<keyword evidence="1" id="KW-0175">Coiled coil</keyword>
<feature type="chain" id="PRO_5001939809" evidence="2">
    <location>
        <begin position="22"/>
        <end position="139"/>
    </location>
</feature>
<dbReference type="Proteomes" id="UP000029736">
    <property type="component" value="Unassembled WGS sequence"/>
</dbReference>
<evidence type="ECO:0000313" key="3">
    <source>
        <dbReference type="EMBL" id="KGE87201.1"/>
    </source>
</evidence>
<accession>A0A098S561</accession>
<dbReference type="PROSITE" id="PS51257">
    <property type="entry name" value="PROKAR_LIPOPROTEIN"/>
    <property type="match status" value="1"/>
</dbReference>
<evidence type="ECO:0000256" key="2">
    <source>
        <dbReference type="SAM" id="SignalP"/>
    </source>
</evidence>
<organism evidence="3 4">
    <name type="scientific">Phaeodactylibacter xiamenensis</name>
    <dbReference type="NCBI Taxonomy" id="1524460"/>
    <lineage>
        <taxon>Bacteria</taxon>
        <taxon>Pseudomonadati</taxon>
        <taxon>Bacteroidota</taxon>
        <taxon>Saprospiria</taxon>
        <taxon>Saprospirales</taxon>
        <taxon>Haliscomenobacteraceae</taxon>
        <taxon>Phaeodactylibacter</taxon>
    </lineage>
</organism>
<feature type="signal peptide" evidence="2">
    <location>
        <begin position="1"/>
        <end position="21"/>
    </location>
</feature>
<proteinExistence type="predicted"/>
<comment type="caution">
    <text evidence="3">The sequence shown here is derived from an EMBL/GenBank/DDBJ whole genome shotgun (WGS) entry which is preliminary data.</text>
</comment>
<keyword evidence="2" id="KW-0732">Signal</keyword>
<reference evidence="3 4" key="1">
    <citation type="journal article" date="2014" name="Int. J. Syst. Evol. Microbiol.">
        <title>Phaeodactylibacter xiamenensis gen. nov., sp. nov., a member of the family Saprospiraceae isolated from the marine alga Phaeodactylum tricornutum.</title>
        <authorList>
            <person name="Chen Z.Jr."/>
            <person name="Lei X."/>
            <person name="Lai Q."/>
            <person name="Li Y."/>
            <person name="Zhang B."/>
            <person name="Zhang J."/>
            <person name="Zhang H."/>
            <person name="Yang L."/>
            <person name="Zheng W."/>
            <person name="Tian Y."/>
            <person name="Yu Z."/>
            <person name="Xu H.Jr."/>
            <person name="Zheng T."/>
        </authorList>
    </citation>
    <scope>NUCLEOTIDE SEQUENCE [LARGE SCALE GENOMIC DNA]</scope>
    <source>
        <strain evidence="3 4">KD52</strain>
    </source>
</reference>
<feature type="coiled-coil region" evidence="1">
    <location>
        <begin position="45"/>
        <end position="105"/>
    </location>
</feature>
<dbReference type="AlphaFoldDB" id="A0A098S561"/>
<dbReference type="RefSeq" id="WP_044222685.1">
    <property type="nucleotide sequence ID" value="NZ_JBKAGJ010000021.1"/>
</dbReference>